<reference evidence="1 2" key="1">
    <citation type="submission" date="2020-06" db="EMBL/GenBank/DDBJ databases">
        <authorList>
            <person name="Criscuolo A."/>
        </authorList>
    </citation>
    <scope>NUCLEOTIDE SEQUENCE [LARGE SCALE GENOMIC DNA]</scope>
    <source>
        <strain evidence="2">CIP 111411</strain>
    </source>
</reference>
<sequence length="57" mass="7080">MTVRFGGKNSVIDYAKVYYLFFFVNQKLLKKPFSLFFLQKFELIHFFYKTIYRDLYC</sequence>
<comment type="caution">
    <text evidence="1">The sequence shown here is derived from an EMBL/GenBank/DDBJ whole genome shotgun (WGS) entry which is preliminary data.</text>
</comment>
<protein>
    <submittedName>
        <fullName evidence="1">Uncharacterized protein</fullName>
    </submittedName>
</protein>
<dbReference type="EMBL" id="CAIJDP010000084">
    <property type="protein sequence ID" value="CAD0007828.1"/>
    <property type="molecule type" value="Genomic_DNA"/>
</dbReference>
<evidence type="ECO:0000313" key="2">
    <source>
        <dbReference type="Proteomes" id="UP000530060"/>
    </source>
</evidence>
<organism evidence="1 2">
    <name type="scientific">Flavobacterium salmonis</name>
    <dbReference type="NCBI Taxonomy" id="2654844"/>
    <lineage>
        <taxon>Bacteria</taxon>
        <taxon>Pseudomonadati</taxon>
        <taxon>Bacteroidota</taxon>
        <taxon>Flavobacteriia</taxon>
        <taxon>Flavobacteriales</taxon>
        <taxon>Flavobacteriaceae</taxon>
        <taxon>Flavobacterium</taxon>
    </lineage>
</organism>
<accession>A0A6V6Z7R5</accession>
<proteinExistence type="predicted"/>
<dbReference type="AlphaFoldDB" id="A0A6V6Z7R5"/>
<keyword evidence="2" id="KW-1185">Reference proteome</keyword>
<evidence type="ECO:0000313" key="1">
    <source>
        <dbReference type="EMBL" id="CAD0007828.1"/>
    </source>
</evidence>
<gene>
    <name evidence="1" type="ORF">FLAT13_04059</name>
</gene>
<name>A0A6V6Z7R5_9FLAO</name>
<dbReference type="Proteomes" id="UP000530060">
    <property type="component" value="Unassembled WGS sequence"/>
</dbReference>